<dbReference type="InterPro" id="IPR004839">
    <property type="entry name" value="Aminotransferase_I/II_large"/>
</dbReference>
<evidence type="ECO:0000313" key="10">
    <source>
        <dbReference type="Proteomes" id="UP000037178"/>
    </source>
</evidence>
<dbReference type="STRING" id="1675527.AIOL_001632"/>
<feature type="domain" description="Aminotransferase class I/classII large" evidence="8">
    <location>
        <begin position="35"/>
        <end position="384"/>
    </location>
</feature>
<comment type="cofactor">
    <cofactor evidence="1">
        <name>pyridoxal 5'-phosphate</name>
        <dbReference type="ChEBI" id="CHEBI:597326"/>
    </cofactor>
</comment>
<dbReference type="EMBL" id="LFTY01000002">
    <property type="protein sequence ID" value="KMW56678.1"/>
    <property type="molecule type" value="Genomic_DNA"/>
</dbReference>
<dbReference type="GO" id="GO:0030170">
    <property type="term" value="F:pyridoxal phosphate binding"/>
    <property type="evidence" value="ECO:0007669"/>
    <property type="project" value="InterPro"/>
</dbReference>
<sequence>MPLNPDILATDTPAIMQAYRWLDAATLPEDKPFLNVSQAAPALPPPEPLRQHMAELVLSDTSAHLYGPDLGHPPLRAALAANISAHYGGGVAPDQIAITAGCNQAYTAVIATLAQAGDEVIIPTPWYFNHQMWLTMNGIRPVPLPCGASLMPDPDEAAALITERTRAIVLVTPNNPTGQEYPADLIRAFHALAQRHGIALIVDETYRDFHAASGAPHDLFTDPDWAETFIHLYSFSKAYRLTGHRVGAIATSEARLVEVEKYLDSTTICAPQLGQRAALWGLENLGQWVAGERAEILDRRAAMTELFDALPGWHLRGCGAYFAFVDYPFDADGETVAKALLHQQSVLSLPGAMFAPKGDLGAARSLRLAFANIDRTQIGQLHDRFSALSLAP</sequence>
<comment type="caution">
    <text evidence="9">The sequence shown here is derived from an EMBL/GenBank/DDBJ whole genome shotgun (WGS) entry which is preliminary data.</text>
</comment>
<reference evidence="9 10" key="1">
    <citation type="submission" date="2015-06" db="EMBL/GenBank/DDBJ databases">
        <title>Draft genome sequence of an Alphaproteobacteria species associated to the Mediterranean sponge Oscarella lobularis.</title>
        <authorList>
            <person name="Jourda C."/>
            <person name="Santini S."/>
            <person name="Claverie J.-M."/>
        </authorList>
    </citation>
    <scope>NUCLEOTIDE SEQUENCE [LARGE SCALE GENOMIC DNA]</scope>
    <source>
        <strain evidence="9">IGS</strain>
    </source>
</reference>
<dbReference type="PANTHER" id="PTHR46383:SF1">
    <property type="entry name" value="ASPARTATE AMINOTRANSFERASE"/>
    <property type="match status" value="1"/>
</dbReference>
<protein>
    <recommendedName>
        <fullName evidence="3">aspartate transaminase</fullName>
        <ecNumber evidence="3">2.6.1.1</ecNumber>
    </recommendedName>
</protein>
<dbReference type="InterPro" id="IPR050596">
    <property type="entry name" value="AspAT/PAT-like"/>
</dbReference>
<dbReference type="PATRIC" id="fig|1675527.3.peg.1729"/>
<accession>A0A0J9GT68</accession>
<evidence type="ECO:0000256" key="1">
    <source>
        <dbReference type="ARBA" id="ARBA00001933"/>
    </source>
</evidence>
<dbReference type="Pfam" id="PF00155">
    <property type="entry name" value="Aminotran_1_2"/>
    <property type="match status" value="1"/>
</dbReference>
<dbReference type="NCBIfam" id="NF005732">
    <property type="entry name" value="PRK07550.1"/>
    <property type="match status" value="1"/>
</dbReference>
<dbReference type="CDD" id="cd00609">
    <property type="entry name" value="AAT_like"/>
    <property type="match status" value="1"/>
</dbReference>
<dbReference type="InterPro" id="IPR015424">
    <property type="entry name" value="PyrdxlP-dep_Trfase"/>
</dbReference>
<keyword evidence="6" id="KW-0663">Pyridoxal phosphate</keyword>
<evidence type="ECO:0000256" key="7">
    <source>
        <dbReference type="ARBA" id="ARBA00049185"/>
    </source>
</evidence>
<keyword evidence="5 9" id="KW-0808">Transferase</keyword>
<dbReference type="InterPro" id="IPR015421">
    <property type="entry name" value="PyrdxlP-dep_Trfase_major"/>
</dbReference>
<evidence type="ECO:0000259" key="8">
    <source>
        <dbReference type="Pfam" id="PF00155"/>
    </source>
</evidence>
<dbReference type="PANTHER" id="PTHR46383">
    <property type="entry name" value="ASPARTATE AMINOTRANSFERASE"/>
    <property type="match status" value="1"/>
</dbReference>
<dbReference type="Proteomes" id="UP000037178">
    <property type="component" value="Unassembled WGS sequence"/>
</dbReference>
<comment type="similarity">
    <text evidence="2">Belongs to the class-I pyridoxal-phosphate-dependent aminotransferase family.</text>
</comment>
<comment type="catalytic activity">
    <reaction evidence="7">
        <text>L-aspartate + 2-oxoglutarate = oxaloacetate + L-glutamate</text>
        <dbReference type="Rhea" id="RHEA:21824"/>
        <dbReference type="ChEBI" id="CHEBI:16452"/>
        <dbReference type="ChEBI" id="CHEBI:16810"/>
        <dbReference type="ChEBI" id="CHEBI:29985"/>
        <dbReference type="ChEBI" id="CHEBI:29991"/>
        <dbReference type="EC" id="2.6.1.1"/>
    </reaction>
</comment>
<proteinExistence type="inferred from homology"/>
<evidence type="ECO:0000313" key="9">
    <source>
        <dbReference type="EMBL" id="KMW56678.1"/>
    </source>
</evidence>
<organism evidence="9 10">
    <name type="scientific">Candidatus Rhodobacter oscarellae</name>
    <dbReference type="NCBI Taxonomy" id="1675527"/>
    <lineage>
        <taxon>Bacteria</taxon>
        <taxon>Pseudomonadati</taxon>
        <taxon>Pseudomonadota</taxon>
        <taxon>Alphaproteobacteria</taxon>
        <taxon>Rhodobacterales</taxon>
        <taxon>Rhodobacter group</taxon>
        <taxon>Rhodobacter</taxon>
    </lineage>
</organism>
<dbReference type="SUPFAM" id="SSF53383">
    <property type="entry name" value="PLP-dependent transferases"/>
    <property type="match status" value="1"/>
</dbReference>
<dbReference type="EC" id="2.6.1.1" evidence="3"/>
<dbReference type="GO" id="GO:0006520">
    <property type="term" value="P:amino acid metabolic process"/>
    <property type="evidence" value="ECO:0007669"/>
    <property type="project" value="InterPro"/>
</dbReference>
<gene>
    <name evidence="9" type="ORF">AIOL_001632</name>
</gene>
<name>A0A0J9GT68_9RHOB</name>
<keyword evidence="4 9" id="KW-0032">Aminotransferase</keyword>
<dbReference type="Gene3D" id="3.40.640.10">
    <property type="entry name" value="Type I PLP-dependent aspartate aminotransferase-like (Major domain)"/>
    <property type="match status" value="1"/>
</dbReference>
<evidence type="ECO:0000256" key="5">
    <source>
        <dbReference type="ARBA" id="ARBA00022679"/>
    </source>
</evidence>
<keyword evidence="10" id="KW-1185">Reference proteome</keyword>
<dbReference type="AlphaFoldDB" id="A0A0J9GT68"/>
<dbReference type="GO" id="GO:0004069">
    <property type="term" value="F:L-aspartate:2-oxoglutarate aminotransferase activity"/>
    <property type="evidence" value="ECO:0007669"/>
    <property type="project" value="UniProtKB-EC"/>
</dbReference>
<evidence type="ECO:0000256" key="6">
    <source>
        <dbReference type="ARBA" id="ARBA00022898"/>
    </source>
</evidence>
<evidence type="ECO:0000256" key="2">
    <source>
        <dbReference type="ARBA" id="ARBA00007441"/>
    </source>
</evidence>
<evidence type="ECO:0000256" key="3">
    <source>
        <dbReference type="ARBA" id="ARBA00012753"/>
    </source>
</evidence>
<evidence type="ECO:0000256" key="4">
    <source>
        <dbReference type="ARBA" id="ARBA00022576"/>
    </source>
</evidence>